<name>A0A3N7GEN7_POPTR</name>
<sequence length="87" mass="9985">MEDLYRNLGPLQWDGPGADSKALTLCVEDQDYMGPIKKRQEYLDKEKKKKSIHFSTPFSNWSAYDMCKGLGVLEPVLLPNSIFCQKE</sequence>
<dbReference type="AlphaFoldDB" id="A0A3N7GEN7"/>
<organism evidence="1 2">
    <name type="scientific">Populus trichocarpa</name>
    <name type="common">Western balsam poplar</name>
    <name type="synonym">Populus balsamifera subsp. trichocarpa</name>
    <dbReference type="NCBI Taxonomy" id="3694"/>
    <lineage>
        <taxon>Eukaryota</taxon>
        <taxon>Viridiplantae</taxon>
        <taxon>Streptophyta</taxon>
        <taxon>Embryophyta</taxon>
        <taxon>Tracheophyta</taxon>
        <taxon>Spermatophyta</taxon>
        <taxon>Magnoliopsida</taxon>
        <taxon>eudicotyledons</taxon>
        <taxon>Gunneridae</taxon>
        <taxon>Pentapetalae</taxon>
        <taxon>rosids</taxon>
        <taxon>fabids</taxon>
        <taxon>Malpighiales</taxon>
        <taxon>Salicaceae</taxon>
        <taxon>Saliceae</taxon>
        <taxon>Populus</taxon>
    </lineage>
</organism>
<dbReference type="STRING" id="3694.A0A3N7GEN7"/>
<dbReference type="Gramene" id="Potri.010G106950.1.v4.1">
    <property type="protein sequence ID" value="Potri.010G106950.1.v4.1"/>
    <property type="gene ID" value="Potri.010G106950.v4.1"/>
</dbReference>
<dbReference type="Proteomes" id="UP000006729">
    <property type="component" value="Chromosome 10"/>
</dbReference>
<dbReference type="InParanoid" id="A0A3N7GEN7"/>
<protein>
    <submittedName>
        <fullName evidence="1">Uncharacterized protein</fullName>
    </submittedName>
</protein>
<proteinExistence type="predicted"/>
<keyword evidence="2" id="KW-1185">Reference proteome</keyword>
<gene>
    <name evidence="1" type="ORF">POPTR_010G106950</name>
</gene>
<dbReference type="EMBL" id="CM009299">
    <property type="protein sequence ID" value="RQO96541.1"/>
    <property type="molecule type" value="Genomic_DNA"/>
</dbReference>
<accession>A0A3N7GEN7</accession>
<evidence type="ECO:0000313" key="2">
    <source>
        <dbReference type="Proteomes" id="UP000006729"/>
    </source>
</evidence>
<reference evidence="1 2" key="1">
    <citation type="journal article" date="2006" name="Science">
        <title>The genome of black cottonwood, Populus trichocarpa (Torr. &amp; Gray).</title>
        <authorList>
            <person name="Tuskan G.A."/>
            <person name="Difazio S."/>
            <person name="Jansson S."/>
            <person name="Bohlmann J."/>
            <person name="Grigoriev I."/>
            <person name="Hellsten U."/>
            <person name="Putnam N."/>
            <person name="Ralph S."/>
            <person name="Rombauts S."/>
            <person name="Salamov A."/>
            <person name="Schein J."/>
            <person name="Sterck L."/>
            <person name="Aerts A."/>
            <person name="Bhalerao R.R."/>
            <person name="Bhalerao R.P."/>
            <person name="Blaudez D."/>
            <person name="Boerjan W."/>
            <person name="Brun A."/>
            <person name="Brunner A."/>
            <person name="Busov V."/>
            <person name="Campbell M."/>
            <person name="Carlson J."/>
            <person name="Chalot M."/>
            <person name="Chapman J."/>
            <person name="Chen G.L."/>
            <person name="Cooper D."/>
            <person name="Coutinho P.M."/>
            <person name="Couturier J."/>
            <person name="Covert S."/>
            <person name="Cronk Q."/>
            <person name="Cunningham R."/>
            <person name="Davis J."/>
            <person name="Degroeve S."/>
            <person name="Dejardin A."/>
            <person name="Depamphilis C."/>
            <person name="Detter J."/>
            <person name="Dirks B."/>
            <person name="Dubchak I."/>
            <person name="Duplessis S."/>
            <person name="Ehlting J."/>
            <person name="Ellis B."/>
            <person name="Gendler K."/>
            <person name="Goodstein D."/>
            <person name="Gribskov M."/>
            <person name="Grimwood J."/>
            <person name="Groover A."/>
            <person name="Gunter L."/>
            <person name="Hamberger B."/>
            <person name="Heinze B."/>
            <person name="Helariutta Y."/>
            <person name="Henrissat B."/>
            <person name="Holligan D."/>
            <person name="Holt R."/>
            <person name="Huang W."/>
            <person name="Islam-Faridi N."/>
            <person name="Jones S."/>
            <person name="Jones-Rhoades M."/>
            <person name="Jorgensen R."/>
            <person name="Joshi C."/>
            <person name="Kangasjarvi J."/>
            <person name="Karlsson J."/>
            <person name="Kelleher C."/>
            <person name="Kirkpatrick R."/>
            <person name="Kirst M."/>
            <person name="Kohler A."/>
            <person name="Kalluri U."/>
            <person name="Larimer F."/>
            <person name="Leebens-Mack J."/>
            <person name="Leple J.C."/>
            <person name="Locascio P."/>
            <person name="Lou Y."/>
            <person name="Lucas S."/>
            <person name="Martin F."/>
            <person name="Montanini B."/>
            <person name="Napoli C."/>
            <person name="Nelson D.R."/>
            <person name="Nelson C."/>
            <person name="Nieminen K."/>
            <person name="Nilsson O."/>
            <person name="Pereda V."/>
            <person name="Peter G."/>
            <person name="Philippe R."/>
            <person name="Pilate G."/>
            <person name="Poliakov A."/>
            <person name="Razumovskaya J."/>
            <person name="Richardson P."/>
            <person name="Rinaldi C."/>
            <person name="Ritland K."/>
            <person name="Rouze P."/>
            <person name="Ryaboy D."/>
            <person name="Schmutz J."/>
            <person name="Schrader J."/>
            <person name="Segerman B."/>
            <person name="Shin H."/>
            <person name="Siddiqui A."/>
            <person name="Sterky F."/>
            <person name="Terry A."/>
            <person name="Tsai C.J."/>
            <person name="Uberbacher E."/>
            <person name="Unneberg P."/>
            <person name="Vahala J."/>
            <person name="Wall K."/>
            <person name="Wessler S."/>
            <person name="Yang G."/>
            <person name="Yin T."/>
            <person name="Douglas C."/>
            <person name="Marra M."/>
            <person name="Sandberg G."/>
            <person name="Van de Peer Y."/>
            <person name="Rokhsar D."/>
        </authorList>
    </citation>
    <scope>NUCLEOTIDE SEQUENCE [LARGE SCALE GENOMIC DNA]</scope>
    <source>
        <strain evidence="2">cv. Nisqually</strain>
    </source>
</reference>
<evidence type="ECO:0000313" key="1">
    <source>
        <dbReference type="EMBL" id="RQO96541.1"/>
    </source>
</evidence>